<sequence length="61" mass="7058">YEAQKEKEAFEHTMEDQEAEDADWEPLPGDSGDGVAWNLPTAEEVEAELIERRKRKLLDKL</sequence>
<comment type="caution">
    <text evidence="2">The sequence shown here is derived from an EMBL/GenBank/DDBJ whole genome shotgun (WGS) entry which is preliminary data.</text>
</comment>
<feature type="non-terminal residue" evidence="2">
    <location>
        <position position="61"/>
    </location>
</feature>
<reference evidence="2" key="1">
    <citation type="journal article" date="2021" name="J Fungi (Basel)">
        <title>Virulence traits and population genomics of the black yeast Aureobasidium melanogenum.</title>
        <authorList>
            <person name="Cernosa A."/>
            <person name="Sun X."/>
            <person name="Gostincar C."/>
            <person name="Fang C."/>
            <person name="Gunde-Cimerman N."/>
            <person name="Song Z."/>
        </authorList>
    </citation>
    <scope>NUCLEOTIDE SEQUENCE</scope>
    <source>
        <strain evidence="2">EXF-9298</strain>
    </source>
</reference>
<reference evidence="2" key="2">
    <citation type="submission" date="2021-08" db="EMBL/GenBank/DDBJ databases">
        <authorList>
            <person name="Gostincar C."/>
            <person name="Sun X."/>
            <person name="Song Z."/>
            <person name="Gunde-Cimerman N."/>
        </authorList>
    </citation>
    <scope>NUCLEOTIDE SEQUENCE</scope>
    <source>
        <strain evidence="2">EXF-9298</strain>
    </source>
</reference>
<feature type="non-terminal residue" evidence="2">
    <location>
        <position position="1"/>
    </location>
</feature>
<dbReference type="Proteomes" id="UP000729357">
    <property type="component" value="Unassembled WGS sequence"/>
</dbReference>
<keyword evidence="3" id="KW-1185">Reference proteome</keyword>
<proteinExistence type="predicted"/>
<name>A0A9P8F541_AURME</name>
<evidence type="ECO:0000313" key="3">
    <source>
        <dbReference type="Proteomes" id="UP000729357"/>
    </source>
</evidence>
<protein>
    <submittedName>
        <fullName evidence="2">Uncharacterized protein</fullName>
    </submittedName>
</protein>
<dbReference type="InterPro" id="IPR009360">
    <property type="entry name" value="Isy1"/>
</dbReference>
<accession>A0A9P8F541</accession>
<dbReference type="EMBL" id="JAHFXS010005422">
    <property type="protein sequence ID" value="KAG9940430.1"/>
    <property type="molecule type" value="Genomic_DNA"/>
</dbReference>
<dbReference type="AlphaFoldDB" id="A0A9P8F541"/>
<dbReference type="Pfam" id="PF06246">
    <property type="entry name" value="Isy1"/>
    <property type="match status" value="1"/>
</dbReference>
<dbReference type="GO" id="GO:0000350">
    <property type="term" value="P:generation of catalytic spliceosome for second transesterification step"/>
    <property type="evidence" value="ECO:0007669"/>
    <property type="project" value="InterPro"/>
</dbReference>
<evidence type="ECO:0000313" key="2">
    <source>
        <dbReference type="EMBL" id="KAG9940430.1"/>
    </source>
</evidence>
<feature type="region of interest" description="Disordered" evidence="1">
    <location>
        <begin position="1"/>
        <end position="39"/>
    </location>
</feature>
<evidence type="ECO:0000256" key="1">
    <source>
        <dbReference type="SAM" id="MobiDB-lite"/>
    </source>
</evidence>
<gene>
    <name evidence="2" type="ORF">KCU98_g19144</name>
</gene>
<organism evidence="2 3">
    <name type="scientific">Aureobasidium melanogenum</name>
    <name type="common">Aureobasidium pullulans var. melanogenum</name>
    <dbReference type="NCBI Taxonomy" id="46634"/>
    <lineage>
        <taxon>Eukaryota</taxon>
        <taxon>Fungi</taxon>
        <taxon>Dikarya</taxon>
        <taxon>Ascomycota</taxon>
        <taxon>Pezizomycotina</taxon>
        <taxon>Dothideomycetes</taxon>
        <taxon>Dothideomycetidae</taxon>
        <taxon>Dothideales</taxon>
        <taxon>Saccotheciaceae</taxon>
        <taxon>Aureobasidium</taxon>
    </lineage>
</organism>
<feature type="compositionally biased region" description="Basic and acidic residues" evidence="1">
    <location>
        <begin position="1"/>
        <end position="15"/>
    </location>
</feature>